<reference evidence="6 7" key="1">
    <citation type="submission" date="2022-02" db="EMBL/GenBank/DDBJ databases">
        <title>Draft genome sequence of Mezorhizobium retamae strain IRAMC:0171 isolated from Retama raetam nodules.</title>
        <authorList>
            <person name="Bengaied R."/>
            <person name="Sbissi I."/>
            <person name="Huber K."/>
            <person name="Ghodbane F."/>
            <person name="Nouioui I."/>
            <person name="Tarhouni M."/>
            <person name="Gtari M."/>
        </authorList>
    </citation>
    <scope>NUCLEOTIDE SEQUENCE [LARGE SCALE GENOMIC DNA]</scope>
    <source>
        <strain evidence="6 7">IRAMC:0171</strain>
    </source>
</reference>
<comment type="caution">
    <text evidence="6">The sequence shown here is derived from an EMBL/GenBank/DDBJ whole genome shotgun (WGS) entry which is preliminary data.</text>
</comment>
<evidence type="ECO:0000256" key="3">
    <source>
        <dbReference type="ARBA" id="ARBA00023295"/>
    </source>
</evidence>
<dbReference type="Pfam" id="PF00150">
    <property type="entry name" value="Cellulase"/>
    <property type="match status" value="1"/>
</dbReference>
<keyword evidence="7" id="KW-1185">Reference proteome</keyword>
<accession>A0ABS9QEU5</accession>
<evidence type="ECO:0000313" key="7">
    <source>
        <dbReference type="Proteomes" id="UP001201701"/>
    </source>
</evidence>
<feature type="domain" description="Glycoside hydrolase family 5" evidence="5">
    <location>
        <begin position="61"/>
        <end position="378"/>
    </location>
</feature>
<comment type="similarity">
    <text evidence="4">Belongs to the glycosyl hydrolase 5 (cellulase A) family.</text>
</comment>
<dbReference type="GO" id="GO:0016787">
    <property type="term" value="F:hydrolase activity"/>
    <property type="evidence" value="ECO:0007669"/>
    <property type="project" value="UniProtKB-KW"/>
</dbReference>
<dbReference type="PANTHER" id="PTHR31297:SF17">
    <property type="entry name" value="ENDOGLUCANASE"/>
    <property type="match status" value="1"/>
</dbReference>
<dbReference type="InterPro" id="IPR050386">
    <property type="entry name" value="Glycosyl_hydrolase_5"/>
</dbReference>
<sequence length="403" mass="44467">MAMTAEAAALSLKRGIGLHDWLNWSPVEKDGSYRWPPYRSDMEWLKESRPDVDWPGGGEAEFARIRSMGFDFVRLAIDPGPILANQGAKRQQALDILSSAVERITASGLKVVFDIHSAAQVPAYSIDMVNGGADSKGVADYRKMVVEVAAMLVKFGTDKVALEPFNEPAYDPCDWRSTDDWQRIMTATVRDIRTVSTELTIVATGACGGGIGGLINLDPTFDDPNIYYSFHMYEPHSFTHQRSGKPDGAFVSGLPWPADASTPEVVIETLKSQMDVAGVSAANQQLNLSRARPRIAQYFWENWGQSQLEARFRQATDWAGEHGIPTQRLFMGEFGVILMSDDGRRGAFEADRFRYITAVRQQAEQFGIPWAAWEYSNAQGMTLIPASGPLAPDAKLLQALGLP</sequence>
<proteinExistence type="inferred from homology"/>
<organism evidence="6 7">
    <name type="scientific">Mesorhizobium retamae</name>
    <dbReference type="NCBI Taxonomy" id="2912854"/>
    <lineage>
        <taxon>Bacteria</taxon>
        <taxon>Pseudomonadati</taxon>
        <taxon>Pseudomonadota</taxon>
        <taxon>Alphaproteobacteria</taxon>
        <taxon>Hyphomicrobiales</taxon>
        <taxon>Phyllobacteriaceae</taxon>
        <taxon>Mesorhizobium</taxon>
    </lineage>
</organism>
<dbReference type="InterPro" id="IPR017853">
    <property type="entry name" value="GH"/>
</dbReference>
<dbReference type="EMBL" id="JAKREW010000010">
    <property type="protein sequence ID" value="MCG7505890.1"/>
    <property type="molecule type" value="Genomic_DNA"/>
</dbReference>
<evidence type="ECO:0000256" key="4">
    <source>
        <dbReference type="RuleBase" id="RU361153"/>
    </source>
</evidence>
<dbReference type="SUPFAM" id="SSF51445">
    <property type="entry name" value="(Trans)glycosidases"/>
    <property type="match status" value="1"/>
</dbReference>
<evidence type="ECO:0000256" key="1">
    <source>
        <dbReference type="ARBA" id="ARBA00022729"/>
    </source>
</evidence>
<dbReference type="Gene3D" id="3.20.20.80">
    <property type="entry name" value="Glycosidases"/>
    <property type="match status" value="1"/>
</dbReference>
<keyword evidence="3 4" id="KW-0326">Glycosidase</keyword>
<evidence type="ECO:0000313" key="6">
    <source>
        <dbReference type="EMBL" id="MCG7505890.1"/>
    </source>
</evidence>
<keyword evidence="2 4" id="KW-0378">Hydrolase</keyword>
<protein>
    <submittedName>
        <fullName evidence="6">Glycoside hydrolase family 5 protein</fullName>
    </submittedName>
</protein>
<dbReference type="RefSeq" id="WP_239365494.1">
    <property type="nucleotide sequence ID" value="NZ_JAKREW010000010.1"/>
</dbReference>
<dbReference type="InterPro" id="IPR001547">
    <property type="entry name" value="Glyco_hydro_5"/>
</dbReference>
<keyword evidence="1" id="KW-0732">Signal</keyword>
<name>A0ABS9QEU5_9HYPH</name>
<dbReference type="PANTHER" id="PTHR31297">
    <property type="entry name" value="GLUCAN ENDO-1,6-BETA-GLUCOSIDASE B"/>
    <property type="match status" value="1"/>
</dbReference>
<dbReference type="Proteomes" id="UP001201701">
    <property type="component" value="Unassembled WGS sequence"/>
</dbReference>
<gene>
    <name evidence="6" type="ORF">L4923_12780</name>
</gene>
<evidence type="ECO:0000259" key="5">
    <source>
        <dbReference type="Pfam" id="PF00150"/>
    </source>
</evidence>
<evidence type="ECO:0000256" key="2">
    <source>
        <dbReference type="ARBA" id="ARBA00022801"/>
    </source>
</evidence>